<accession>A0ABS5I7Q4</accession>
<name>A0ABS5I7Q4_9PROT</name>
<dbReference type="PANTHER" id="PTHR43011:SF1">
    <property type="entry name" value="IRON-SULFUR CLUSTER ASSEMBLY 2 HOMOLOG, MITOCHONDRIAL"/>
    <property type="match status" value="1"/>
</dbReference>
<dbReference type="InterPro" id="IPR017870">
    <property type="entry name" value="FeS_cluster_insertion_CS"/>
</dbReference>
<dbReference type="RefSeq" id="WP_211545956.1">
    <property type="nucleotide sequence ID" value="NZ_JAGTUF010000001.1"/>
</dbReference>
<keyword evidence="3" id="KW-1185">Reference proteome</keyword>
<dbReference type="PROSITE" id="PS01152">
    <property type="entry name" value="HESB"/>
    <property type="match status" value="1"/>
</dbReference>
<dbReference type="NCBIfam" id="NF010147">
    <property type="entry name" value="PRK13623.1"/>
    <property type="match status" value="1"/>
</dbReference>
<dbReference type="Pfam" id="PF01521">
    <property type="entry name" value="Fe-S_biosyn"/>
    <property type="match status" value="1"/>
</dbReference>
<reference evidence="2 3" key="1">
    <citation type="submission" date="2021-04" db="EMBL/GenBank/DDBJ databases">
        <title>Magnetospirillum sulfuroxidans sp. nov., a facultative chemolithoautotrophic sulfur-oxidizing alphaproteobacterium isolated from freshwater sediment and proposals for Paramagetospirillum gen. nov., and Magnetospirillaceae fam. nov.</title>
        <authorList>
            <person name="Koziaeva V."/>
            <person name="Geelhoed J.S."/>
            <person name="Sorokin D.Y."/>
            <person name="Grouzdev D.S."/>
        </authorList>
    </citation>
    <scope>NUCLEOTIDE SEQUENCE [LARGE SCALE GENOMIC DNA]</scope>
    <source>
        <strain evidence="2 3">J10</strain>
    </source>
</reference>
<gene>
    <name evidence="2" type="primary">erpA</name>
    <name evidence="2" type="ORF">KEC16_01905</name>
</gene>
<evidence type="ECO:0000313" key="2">
    <source>
        <dbReference type="EMBL" id="MBR9970465.1"/>
    </source>
</evidence>
<comment type="caution">
    <text evidence="2">The sequence shown here is derived from an EMBL/GenBank/DDBJ whole genome shotgun (WGS) entry which is preliminary data.</text>
</comment>
<dbReference type="InterPro" id="IPR035903">
    <property type="entry name" value="HesB-like_dom_sf"/>
</dbReference>
<sequence length="109" mass="11624">MSSLILTPSAAQRVQVLIAMEGKPNMMLRLGVSGGGCSGFQYNIELDDKTGEDDVVSEQHGVKLVVDQTSLELLDGTEVDFVEDLMGASFQFRNPQATSTCGCGTSFAM</sequence>
<evidence type="ECO:0000259" key="1">
    <source>
        <dbReference type="Pfam" id="PF01521"/>
    </source>
</evidence>
<dbReference type="NCBIfam" id="TIGR00049">
    <property type="entry name" value="iron-sulfur cluster assembly accessory protein"/>
    <property type="match status" value="1"/>
</dbReference>
<dbReference type="EMBL" id="JAGTUF010000001">
    <property type="protein sequence ID" value="MBR9970465.1"/>
    <property type="molecule type" value="Genomic_DNA"/>
</dbReference>
<proteinExistence type="predicted"/>
<evidence type="ECO:0000313" key="3">
    <source>
        <dbReference type="Proteomes" id="UP000680714"/>
    </source>
</evidence>
<dbReference type="PANTHER" id="PTHR43011">
    <property type="entry name" value="IRON-SULFUR CLUSTER ASSEMBLY 2 HOMOLOG, MITOCHONDRIAL"/>
    <property type="match status" value="1"/>
</dbReference>
<dbReference type="InterPro" id="IPR000361">
    <property type="entry name" value="ATAP_core_dom"/>
</dbReference>
<dbReference type="InterPro" id="IPR016092">
    <property type="entry name" value="ATAP"/>
</dbReference>
<organism evidence="2 3">
    <name type="scientific">Magnetospirillum sulfuroxidans</name>
    <dbReference type="NCBI Taxonomy" id="611300"/>
    <lineage>
        <taxon>Bacteria</taxon>
        <taxon>Pseudomonadati</taxon>
        <taxon>Pseudomonadota</taxon>
        <taxon>Alphaproteobacteria</taxon>
        <taxon>Rhodospirillales</taxon>
        <taxon>Rhodospirillaceae</taxon>
        <taxon>Magnetospirillum</taxon>
    </lineage>
</organism>
<dbReference type="Gene3D" id="2.60.300.12">
    <property type="entry name" value="HesB-like domain"/>
    <property type="match status" value="1"/>
</dbReference>
<dbReference type="SUPFAM" id="SSF89360">
    <property type="entry name" value="HesB-like domain"/>
    <property type="match status" value="1"/>
</dbReference>
<protein>
    <submittedName>
        <fullName evidence="2">Iron-sulfur cluster insertion protein ErpA</fullName>
    </submittedName>
</protein>
<dbReference type="Proteomes" id="UP000680714">
    <property type="component" value="Unassembled WGS sequence"/>
</dbReference>
<feature type="domain" description="Core" evidence="1">
    <location>
        <begin position="4"/>
        <end position="104"/>
    </location>
</feature>